<keyword evidence="2" id="KW-1185">Reference proteome</keyword>
<gene>
    <name evidence="1" type="ORF">SLS56_006675</name>
</gene>
<sequence>MSIKLSRMDQFDLDSINDIQKIGYQYNGMMAANLVLNDNMALPQWTYDSFVIPQLQDDLQHTFDQTPGSPNDRVKATIPSLQATANCTALDLPTPRFNVTTGTLAYTLNPPCGGHSAGKNGSAILDREGAFAAWLDLSGQTYHCPEYVVLAGRRHTDNSVDVTSIHCSPYLDHVDIHVALTSPDLKADRNAAPRADESTRAFVTTVEIAGIGGNLLEPYTDAEAFRALGTVDGFFGTLVDSGADLSALVADADALRDAVEALYPRVVAQVLHTNRVAAPPAAAEVFDATLELHDRLRLRQTAVSTRALQGLLAVLVLCAAATFLLADTSEVLPKNPRSIATVASLLVGSRMLREIPAGAEWCGDEELRRRCLFEGMAFRMGYWDAGTTEEVVRFGIDVGGGK</sequence>
<dbReference type="EMBL" id="JAJVDC020000079">
    <property type="protein sequence ID" value="KAL1626773.1"/>
    <property type="molecule type" value="Genomic_DNA"/>
</dbReference>
<protein>
    <recommendedName>
        <fullName evidence="3">Peptidase A1 domain-containing protein</fullName>
    </recommendedName>
</protein>
<dbReference type="Proteomes" id="UP001521116">
    <property type="component" value="Unassembled WGS sequence"/>
</dbReference>
<evidence type="ECO:0008006" key="3">
    <source>
        <dbReference type="Google" id="ProtNLM"/>
    </source>
</evidence>
<evidence type="ECO:0000313" key="1">
    <source>
        <dbReference type="EMBL" id="KAL1626773.1"/>
    </source>
</evidence>
<proteinExistence type="predicted"/>
<accession>A0ABR3SQ30</accession>
<comment type="caution">
    <text evidence="1">The sequence shown here is derived from an EMBL/GenBank/DDBJ whole genome shotgun (WGS) entry which is preliminary data.</text>
</comment>
<reference evidence="1 2" key="1">
    <citation type="submission" date="2024-02" db="EMBL/GenBank/DDBJ databases">
        <title>De novo assembly and annotation of 12 fungi associated with fruit tree decline syndrome in Ontario, Canada.</title>
        <authorList>
            <person name="Sulman M."/>
            <person name="Ellouze W."/>
            <person name="Ilyukhin E."/>
        </authorList>
    </citation>
    <scope>NUCLEOTIDE SEQUENCE [LARGE SCALE GENOMIC DNA]</scope>
    <source>
        <strain evidence="1 2">M1-105</strain>
    </source>
</reference>
<organism evidence="1 2">
    <name type="scientific">Neofusicoccum ribis</name>
    <dbReference type="NCBI Taxonomy" id="45134"/>
    <lineage>
        <taxon>Eukaryota</taxon>
        <taxon>Fungi</taxon>
        <taxon>Dikarya</taxon>
        <taxon>Ascomycota</taxon>
        <taxon>Pezizomycotina</taxon>
        <taxon>Dothideomycetes</taxon>
        <taxon>Dothideomycetes incertae sedis</taxon>
        <taxon>Botryosphaeriales</taxon>
        <taxon>Botryosphaeriaceae</taxon>
        <taxon>Neofusicoccum</taxon>
    </lineage>
</organism>
<name>A0ABR3SQ30_9PEZI</name>
<evidence type="ECO:0000313" key="2">
    <source>
        <dbReference type="Proteomes" id="UP001521116"/>
    </source>
</evidence>